<sequence length="70" mass="7706">MEEAELLVLKVLKQVMEEKLDSKNAQLSSVTKEHGFKIYNDQEMAAVVEKLEAQAGPDETATATATDPLE</sequence>
<gene>
    <name evidence="1" type="primary">PUP2</name>
    <name evidence="1" type="ORF">AWJ20_1342</name>
</gene>
<evidence type="ECO:0000313" key="1">
    <source>
        <dbReference type="EMBL" id="ANB13064.1"/>
    </source>
</evidence>
<name>A0A167DM95_9ASCO</name>
<proteinExistence type="predicted"/>
<accession>A0A167DM95</accession>
<keyword evidence="2" id="KW-1185">Reference proteome</keyword>
<dbReference type="SUPFAM" id="SSF56235">
    <property type="entry name" value="N-terminal nucleophile aminohydrolases (Ntn hydrolases)"/>
    <property type="match status" value="1"/>
</dbReference>
<dbReference type="Proteomes" id="UP000189580">
    <property type="component" value="Chromosome a"/>
</dbReference>
<dbReference type="KEGG" id="slb:AWJ20_1342"/>
<organism evidence="1 2">
    <name type="scientific">Sugiyamaella lignohabitans</name>
    <dbReference type="NCBI Taxonomy" id="796027"/>
    <lineage>
        <taxon>Eukaryota</taxon>
        <taxon>Fungi</taxon>
        <taxon>Dikarya</taxon>
        <taxon>Ascomycota</taxon>
        <taxon>Saccharomycotina</taxon>
        <taxon>Dipodascomycetes</taxon>
        <taxon>Dipodascales</taxon>
        <taxon>Trichomonascaceae</taxon>
        <taxon>Sugiyamaella</taxon>
    </lineage>
</organism>
<keyword evidence="1" id="KW-0647">Proteasome</keyword>
<dbReference type="EMBL" id="CP014501">
    <property type="protein sequence ID" value="ANB13064.1"/>
    <property type="molecule type" value="Genomic_DNA"/>
</dbReference>
<reference evidence="1 2" key="1">
    <citation type="submission" date="2016-02" db="EMBL/GenBank/DDBJ databases">
        <title>Complete genome sequence and transcriptome regulation of the pentose utilising yeast Sugiyamaella lignohabitans.</title>
        <authorList>
            <person name="Bellasio M."/>
            <person name="Peymann A."/>
            <person name="Valli M."/>
            <person name="Sipitzky M."/>
            <person name="Graf A."/>
            <person name="Sauer M."/>
            <person name="Marx H."/>
            <person name="Mattanovich D."/>
        </authorList>
    </citation>
    <scope>NUCLEOTIDE SEQUENCE [LARGE SCALE GENOMIC DNA]</scope>
    <source>
        <strain evidence="1 2">CBS 10342</strain>
    </source>
</reference>
<dbReference type="InterPro" id="IPR029055">
    <property type="entry name" value="Ntn_hydrolases_N"/>
</dbReference>
<evidence type="ECO:0000313" key="2">
    <source>
        <dbReference type="Proteomes" id="UP000189580"/>
    </source>
</evidence>
<dbReference type="OrthoDB" id="431557at2759"/>
<dbReference type="GO" id="GO:0000502">
    <property type="term" value="C:proteasome complex"/>
    <property type="evidence" value="ECO:0007669"/>
    <property type="project" value="UniProtKB-KW"/>
</dbReference>
<dbReference type="Gene3D" id="3.60.20.10">
    <property type="entry name" value="Glutamine Phosphoribosylpyrophosphate, subunit 1, domain 1"/>
    <property type="match status" value="1"/>
</dbReference>
<dbReference type="RefSeq" id="XP_018735541.1">
    <property type="nucleotide sequence ID" value="XM_018878215.1"/>
</dbReference>
<protein>
    <submittedName>
        <fullName evidence="1">Proteasome core particle subunit alpha 5</fullName>
    </submittedName>
</protein>
<dbReference type="AlphaFoldDB" id="A0A167DM95"/>
<dbReference type="GeneID" id="30033134"/>